<evidence type="ECO:0000313" key="1">
    <source>
        <dbReference type="EMBL" id="EXB82789.1"/>
    </source>
</evidence>
<protein>
    <submittedName>
        <fullName evidence="1">Uncharacterized protein</fullName>
    </submittedName>
</protein>
<evidence type="ECO:0000313" key="2">
    <source>
        <dbReference type="Proteomes" id="UP000030645"/>
    </source>
</evidence>
<dbReference type="EMBL" id="KE344870">
    <property type="protein sequence ID" value="EXB82789.1"/>
    <property type="molecule type" value="Genomic_DNA"/>
</dbReference>
<gene>
    <name evidence="1" type="ORF">L484_012101</name>
</gene>
<accession>W9RL49</accession>
<dbReference type="AlphaFoldDB" id="W9RL49"/>
<dbReference type="Proteomes" id="UP000030645">
    <property type="component" value="Unassembled WGS sequence"/>
</dbReference>
<keyword evidence="2" id="KW-1185">Reference proteome</keyword>
<proteinExistence type="predicted"/>
<name>W9RL49_9ROSA</name>
<organism evidence="1 2">
    <name type="scientific">Morus notabilis</name>
    <dbReference type="NCBI Taxonomy" id="981085"/>
    <lineage>
        <taxon>Eukaryota</taxon>
        <taxon>Viridiplantae</taxon>
        <taxon>Streptophyta</taxon>
        <taxon>Embryophyta</taxon>
        <taxon>Tracheophyta</taxon>
        <taxon>Spermatophyta</taxon>
        <taxon>Magnoliopsida</taxon>
        <taxon>eudicotyledons</taxon>
        <taxon>Gunneridae</taxon>
        <taxon>Pentapetalae</taxon>
        <taxon>rosids</taxon>
        <taxon>fabids</taxon>
        <taxon>Rosales</taxon>
        <taxon>Moraceae</taxon>
        <taxon>Moreae</taxon>
        <taxon>Morus</taxon>
    </lineage>
</organism>
<sequence length="76" mass="8559">MANHGDCFPLPQDQSQPINANQPSYHVIHKVGSKKIVQLADWLCPWTFAMVSCIVIFCVGSGEPSDKSHLHDSYFW</sequence>
<reference evidence="2" key="1">
    <citation type="submission" date="2013-01" db="EMBL/GenBank/DDBJ databases">
        <title>Draft Genome Sequence of a Mulberry Tree, Morus notabilis C.K. Schneid.</title>
        <authorList>
            <person name="He N."/>
            <person name="Zhao S."/>
        </authorList>
    </citation>
    <scope>NUCLEOTIDE SEQUENCE</scope>
</reference>